<keyword evidence="1" id="KW-1133">Transmembrane helix</keyword>
<reference evidence="3" key="1">
    <citation type="journal article" date="2019" name="Int. J. Syst. Evol. Microbiol.">
        <title>The Global Catalogue of Microorganisms (GCM) 10K type strain sequencing project: providing services to taxonomists for standard genome sequencing and annotation.</title>
        <authorList>
            <consortium name="The Broad Institute Genomics Platform"/>
            <consortium name="The Broad Institute Genome Sequencing Center for Infectious Disease"/>
            <person name="Wu L."/>
            <person name="Ma J."/>
        </authorList>
    </citation>
    <scope>NUCLEOTIDE SEQUENCE [LARGE SCALE GENOMIC DNA]</scope>
    <source>
        <strain evidence="3">JCM 18303</strain>
    </source>
</reference>
<evidence type="ECO:0000313" key="3">
    <source>
        <dbReference type="Proteomes" id="UP001428817"/>
    </source>
</evidence>
<accession>A0ABP9Q299</accession>
<feature type="transmembrane region" description="Helical" evidence="1">
    <location>
        <begin position="57"/>
        <end position="76"/>
    </location>
</feature>
<keyword evidence="3" id="KW-1185">Reference proteome</keyword>
<dbReference type="EMBL" id="BAABJP010000010">
    <property type="protein sequence ID" value="GAA5155299.1"/>
    <property type="molecule type" value="Genomic_DNA"/>
</dbReference>
<sequence length="109" mass="11634">MSGNPYSGAVALLSVLDTYILTAIWVLAIPVGGWAFVHALTCRPDAFTAAEKLTKPAWLAITGIGLALLVICRGPYAEGAFFWIAALCAELVYLVDVRPSLIEVQGGRR</sequence>
<organism evidence="2 3">
    <name type="scientific">Pseudonocardia eucalypti</name>
    <dbReference type="NCBI Taxonomy" id="648755"/>
    <lineage>
        <taxon>Bacteria</taxon>
        <taxon>Bacillati</taxon>
        <taxon>Actinomycetota</taxon>
        <taxon>Actinomycetes</taxon>
        <taxon>Pseudonocardiales</taxon>
        <taxon>Pseudonocardiaceae</taxon>
        <taxon>Pseudonocardia</taxon>
    </lineage>
</organism>
<dbReference type="InterPro" id="IPR019662">
    <property type="entry name" value="DUF2516"/>
</dbReference>
<name>A0ABP9Q299_9PSEU</name>
<gene>
    <name evidence="2" type="ORF">GCM10023321_28380</name>
</gene>
<evidence type="ECO:0000313" key="2">
    <source>
        <dbReference type="EMBL" id="GAA5155299.1"/>
    </source>
</evidence>
<keyword evidence="1" id="KW-0812">Transmembrane</keyword>
<feature type="transmembrane region" description="Helical" evidence="1">
    <location>
        <begin position="20"/>
        <end position="37"/>
    </location>
</feature>
<comment type="caution">
    <text evidence="2">The sequence shown here is derived from an EMBL/GenBank/DDBJ whole genome shotgun (WGS) entry which is preliminary data.</text>
</comment>
<evidence type="ECO:0000256" key="1">
    <source>
        <dbReference type="SAM" id="Phobius"/>
    </source>
</evidence>
<protein>
    <submittedName>
        <fullName evidence="2">DUF2516 family protein</fullName>
    </submittedName>
</protein>
<dbReference type="Proteomes" id="UP001428817">
    <property type="component" value="Unassembled WGS sequence"/>
</dbReference>
<feature type="transmembrane region" description="Helical" evidence="1">
    <location>
        <begin position="82"/>
        <end position="101"/>
    </location>
</feature>
<proteinExistence type="predicted"/>
<dbReference type="Pfam" id="PF10724">
    <property type="entry name" value="DUF2516"/>
    <property type="match status" value="1"/>
</dbReference>
<keyword evidence="1" id="KW-0472">Membrane</keyword>